<dbReference type="PANTHER" id="PTHR44591:SF3">
    <property type="entry name" value="RESPONSE REGULATORY DOMAIN-CONTAINING PROTEIN"/>
    <property type="match status" value="1"/>
</dbReference>
<reference evidence="4 5" key="1">
    <citation type="submission" date="2016-10" db="EMBL/GenBank/DDBJ databases">
        <authorList>
            <person name="de Groot N.N."/>
        </authorList>
    </citation>
    <scope>NUCLEOTIDE SEQUENCE [LARGE SCALE GENOMIC DNA]</scope>
    <source>
        <strain evidence="4 5">DSM 29316</strain>
    </source>
</reference>
<sequence>MSLKEKLKVMVVDDMSTSRGLITQALDEIGIVNYATSNDGNSALKALQAAPVHLVLSDYNMPGANGLDLLQGLRKTPATQRIGFILITGKATPDIIQRGQTLGMNNFIKKPFSVPEIKGCIEQVVGKL</sequence>
<dbReference type="STRING" id="871651.SAMN05421688_0573"/>
<accession>A0A1I0VFU5</accession>
<evidence type="ECO:0000313" key="4">
    <source>
        <dbReference type="EMBL" id="SFA74850.1"/>
    </source>
</evidence>
<feature type="modified residue" description="4-aspartylphosphate" evidence="2">
    <location>
        <position position="58"/>
    </location>
</feature>
<dbReference type="SUPFAM" id="SSF52172">
    <property type="entry name" value="CheY-like"/>
    <property type="match status" value="1"/>
</dbReference>
<name>A0A1I0VFU5_9RHOB</name>
<evidence type="ECO:0000256" key="1">
    <source>
        <dbReference type="ARBA" id="ARBA00022553"/>
    </source>
</evidence>
<dbReference type="InterPro" id="IPR001789">
    <property type="entry name" value="Sig_transdc_resp-reg_receiver"/>
</dbReference>
<dbReference type="EMBL" id="FOJU01000001">
    <property type="protein sequence ID" value="SFA74850.1"/>
    <property type="molecule type" value="Genomic_DNA"/>
</dbReference>
<dbReference type="SMART" id="SM00448">
    <property type="entry name" value="REC"/>
    <property type="match status" value="1"/>
</dbReference>
<evidence type="ECO:0000259" key="3">
    <source>
        <dbReference type="PROSITE" id="PS50110"/>
    </source>
</evidence>
<dbReference type="PANTHER" id="PTHR44591">
    <property type="entry name" value="STRESS RESPONSE REGULATOR PROTEIN 1"/>
    <property type="match status" value="1"/>
</dbReference>
<dbReference type="Proteomes" id="UP000198796">
    <property type="component" value="Unassembled WGS sequence"/>
</dbReference>
<feature type="domain" description="Response regulatory" evidence="3">
    <location>
        <begin position="8"/>
        <end position="125"/>
    </location>
</feature>
<dbReference type="PROSITE" id="PS50110">
    <property type="entry name" value="RESPONSE_REGULATORY"/>
    <property type="match status" value="1"/>
</dbReference>
<dbReference type="AlphaFoldDB" id="A0A1I0VFU5"/>
<dbReference type="InterPro" id="IPR050595">
    <property type="entry name" value="Bact_response_regulator"/>
</dbReference>
<keyword evidence="5" id="KW-1185">Reference proteome</keyword>
<evidence type="ECO:0000313" key="5">
    <source>
        <dbReference type="Proteomes" id="UP000198796"/>
    </source>
</evidence>
<dbReference type="GO" id="GO:0000160">
    <property type="term" value="P:phosphorelay signal transduction system"/>
    <property type="evidence" value="ECO:0007669"/>
    <property type="project" value="InterPro"/>
</dbReference>
<dbReference type="Pfam" id="PF00072">
    <property type="entry name" value="Response_reg"/>
    <property type="match status" value="1"/>
</dbReference>
<dbReference type="OrthoDB" id="9800897at2"/>
<proteinExistence type="predicted"/>
<protein>
    <submittedName>
        <fullName evidence="4">Response regulator receiver protein</fullName>
    </submittedName>
</protein>
<dbReference type="Gene3D" id="3.40.50.2300">
    <property type="match status" value="1"/>
</dbReference>
<organism evidence="4 5">
    <name type="scientific">Poseidonocella pacifica</name>
    <dbReference type="NCBI Taxonomy" id="871651"/>
    <lineage>
        <taxon>Bacteria</taxon>
        <taxon>Pseudomonadati</taxon>
        <taxon>Pseudomonadota</taxon>
        <taxon>Alphaproteobacteria</taxon>
        <taxon>Rhodobacterales</taxon>
        <taxon>Roseobacteraceae</taxon>
        <taxon>Poseidonocella</taxon>
    </lineage>
</organism>
<evidence type="ECO:0000256" key="2">
    <source>
        <dbReference type="PROSITE-ProRule" id="PRU00169"/>
    </source>
</evidence>
<dbReference type="InterPro" id="IPR011006">
    <property type="entry name" value="CheY-like_superfamily"/>
</dbReference>
<keyword evidence="1 2" id="KW-0597">Phosphoprotein</keyword>
<dbReference type="RefSeq" id="WP_092060383.1">
    <property type="nucleotide sequence ID" value="NZ_FOJU01000001.1"/>
</dbReference>
<gene>
    <name evidence="4" type="ORF">SAMN05421688_0573</name>
</gene>